<sequence length="162" mass="17771">MDVLVNVAGIWHGKGEVYAGKSLENFDQKVILDTYTVGFTAPILLVHGLLPLMSKGSSIVNISGTFENGARGWLPYFASKRALEDFTLGLVEELTDMGIRVNCVSPSDTATEEYKKYFPEDAKDANQTEDVARLICETAESGESGKFVGIKNGKRFDKGFHK</sequence>
<dbReference type="InterPro" id="IPR002347">
    <property type="entry name" value="SDR_fam"/>
</dbReference>
<evidence type="ECO:0000313" key="2">
    <source>
        <dbReference type="EMBL" id="KKS32049.1"/>
    </source>
</evidence>
<accession>A0A0G0Y5N1</accession>
<dbReference type="EMBL" id="LCCN01000011">
    <property type="protein sequence ID" value="KKS32049.1"/>
    <property type="molecule type" value="Genomic_DNA"/>
</dbReference>
<dbReference type="AlphaFoldDB" id="A0A0G0Y5N1"/>
<dbReference type="PANTHER" id="PTHR42760">
    <property type="entry name" value="SHORT-CHAIN DEHYDROGENASES/REDUCTASES FAMILY MEMBER"/>
    <property type="match status" value="1"/>
</dbReference>
<dbReference type="Pfam" id="PF00106">
    <property type="entry name" value="adh_short"/>
    <property type="match status" value="1"/>
</dbReference>
<comment type="similarity">
    <text evidence="1">Belongs to the short-chain dehydrogenases/reductases (SDR) family.</text>
</comment>
<dbReference type="Proteomes" id="UP000034160">
    <property type="component" value="Unassembled WGS sequence"/>
</dbReference>
<gene>
    <name evidence="2" type="ORF">UU93_C0011G0010</name>
</gene>
<protein>
    <submittedName>
        <fullName evidence="2">Short-chain dehydrogenase/reductase SDR</fullName>
    </submittedName>
</protein>
<name>A0A0G0Y5N1_9BACT</name>
<dbReference type="STRING" id="1618356.UU93_C0011G0010"/>
<proteinExistence type="inferred from homology"/>
<dbReference type="Gene3D" id="3.40.50.720">
    <property type="entry name" value="NAD(P)-binding Rossmann-like Domain"/>
    <property type="match status" value="1"/>
</dbReference>
<comment type="caution">
    <text evidence="2">The sequence shown here is derived from an EMBL/GenBank/DDBJ whole genome shotgun (WGS) entry which is preliminary data.</text>
</comment>
<dbReference type="GO" id="GO:0016616">
    <property type="term" value="F:oxidoreductase activity, acting on the CH-OH group of donors, NAD or NADP as acceptor"/>
    <property type="evidence" value="ECO:0007669"/>
    <property type="project" value="TreeGrafter"/>
</dbReference>
<evidence type="ECO:0000256" key="1">
    <source>
        <dbReference type="ARBA" id="ARBA00006484"/>
    </source>
</evidence>
<evidence type="ECO:0000313" key="3">
    <source>
        <dbReference type="Proteomes" id="UP000034160"/>
    </source>
</evidence>
<organism evidence="2 3">
    <name type="scientific">Candidatus Amesbacteria bacterium GW2011_GWA2_42_12</name>
    <dbReference type="NCBI Taxonomy" id="1618356"/>
    <lineage>
        <taxon>Bacteria</taxon>
        <taxon>Candidatus Amesiibacteriota</taxon>
    </lineage>
</organism>
<dbReference type="SUPFAM" id="SSF51735">
    <property type="entry name" value="NAD(P)-binding Rossmann-fold domains"/>
    <property type="match status" value="1"/>
</dbReference>
<dbReference type="InterPro" id="IPR036291">
    <property type="entry name" value="NAD(P)-bd_dom_sf"/>
</dbReference>
<dbReference type="PRINTS" id="PR00081">
    <property type="entry name" value="GDHRDH"/>
</dbReference>
<dbReference type="CDD" id="cd05233">
    <property type="entry name" value="SDR_c"/>
    <property type="match status" value="1"/>
</dbReference>
<reference evidence="2 3" key="1">
    <citation type="journal article" date="2015" name="Nature">
        <title>rRNA introns, odd ribosomes, and small enigmatic genomes across a large radiation of phyla.</title>
        <authorList>
            <person name="Brown C.T."/>
            <person name="Hug L.A."/>
            <person name="Thomas B.C."/>
            <person name="Sharon I."/>
            <person name="Castelle C.J."/>
            <person name="Singh A."/>
            <person name="Wilkins M.J."/>
            <person name="Williams K.H."/>
            <person name="Banfield J.F."/>
        </authorList>
    </citation>
    <scope>NUCLEOTIDE SEQUENCE [LARGE SCALE GENOMIC DNA]</scope>
</reference>